<keyword evidence="2" id="KW-1185">Reference proteome</keyword>
<protein>
    <submittedName>
        <fullName evidence="1">Uncharacterized protein</fullName>
    </submittedName>
</protein>
<gene>
    <name evidence="1" type="ORF">PCOR1329_LOCUS79176</name>
</gene>
<accession>A0ABN9XRL0</accession>
<evidence type="ECO:0000313" key="1">
    <source>
        <dbReference type="EMBL" id="CAK0902605.1"/>
    </source>
</evidence>
<reference evidence="1" key="1">
    <citation type="submission" date="2023-10" db="EMBL/GenBank/DDBJ databases">
        <authorList>
            <person name="Chen Y."/>
            <person name="Shah S."/>
            <person name="Dougan E. K."/>
            <person name="Thang M."/>
            <person name="Chan C."/>
        </authorList>
    </citation>
    <scope>NUCLEOTIDE SEQUENCE [LARGE SCALE GENOMIC DNA]</scope>
</reference>
<evidence type="ECO:0000313" key="2">
    <source>
        <dbReference type="Proteomes" id="UP001189429"/>
    </source>
</evidence>
<name>A0ABN9XRL0_9DINO</name>
<proteinExistence type="predicted"/>
<sequence>MSSTTYVSAKKTGLANALNVSVSDVEITGFVIVTHPDRLPAAVRQLSRDSHVTVTTRFTVEIVGSKSAASLTAAIATMPDVIEAETNEAMAASDWSAETVITVAPTLTASSVGPAGSTAGVTTAPTPVPVVIGASMGAVAATGDPHLQNIFGERFDLMQAGRHLLVRSRGARAARSPCSAWRRRRRGSASCARTCISRS</sequence>
<dbReference type="Proteomes" id="UP001189429">
    <property type="component" value="Unassembled WGS sequence"/>
</dbReference>
<organism evidence="1 2">
    <name type="scientific">Prorocentrum cordatum</name>
    <dbReference type="NCBI Taxonomy" id="2364126"/>
    <lineage>
        <taxon>Eukaryota</taxon>
        <taxon>Sar</taxon>
        <taxon>Alveolata</taxon>
        <taxon>Dinophyceae</taxon>
        <taxon>Prorocentrales</taxon>
        <taxon>Prorocentraceae</taxon>
        <taxon>Prorocentrum</taxon>
    </lineage>
</organism>
<dbReference type="EMBL" id="CAUYUJ010021093">
    <property type="protein sequence ID" value="CAK0902605.1"/>
    <property type="molecule type" value="Genomic_DNA"/>
</dbReference>
<comment type="caution">
    <text evidence="1">The sequence shown here is derived from an EMBL/GenBank/DDBJ whole genome shotgun (WGS) entry which is preliminary data.</text>
</comment>